<protein>
    <submittedName>
        <fullName evidence="1">Uncharacterized protein</fullName>
    </submittedName>
</protein>
<name>A0A8X7VG96_BRACI</name>
<evidence type="ECO:0000313" key="2">
    <source>
        <dbReference type="Proteomes" id="UP000886595"/>
    </source>
</evidence>
<sequence length="89" mass="10354">MGFGSGGDYSCWFGFLPVGYRSETDHDAVWDLSIICTVARWIAERRYIGVKGWFLFTLERFRICLGLLVGLQSWFLYDEVKKFLNCRGI</sequence>
<reference evidence="1 2" key="1">
    <citation type="submission" date="2020-02" db="EMBL/GenBank/DDBJ databases">
        <authorList>
            <person name="Ma Q."/>
            <person name="Huang Y."/>
            <person name="Song X."/>
            <person name="Pei D."/>
        </authorList>
    </citation>
    <scope>NUCLEOTIDE SEQUENCE [LARGE SCALE GENOMIC DNA]</scope>
    <source>
        <strain evidence="1">Sxm20200214</strain>
        <tissue evidence="1">Leaf</tissue>
    </source>
</reference>
<keyword evidence="2" id="KW-1185">Reference proteome</keyword>
<accession>A0A8X7VG96</accession>
<organism evidence="1 2">
    <name type="scientific">Brassica carinata</name>
    <name type="common">Ethiopian mustard</name>
    <name type="synonym">Abyssinian cabbage</name>
    <dbReference type="NCBI Taxonomy" id="52824"/>
    <lineage>
        <taxon>Eukaryota</taxon>
        <taxon>Viridiplantae</taxon>
        <taxon>Streptophyta</taxon>
        <taxon>Embryophyta</taxon>
        <taxon>Tracheophyta</taxon>
        <taxon>Spermatophyta</taxon>
        <taxon>Magnoliopsida</taxon>
        <taxon>eudicotyledons</taxon>
        <taxon>Gunneridae</taxon>
        <taxon>Pentapetalae</taxon>
        <taxon>rosids</taxon>
        <taxon>malvids</taxon>
        <taxon>Brassicales</taxon>
        <taxon>Brassicaceae</taxon>
        <taxon>Brassiceae</taxon>
        <taxon>Brassica</taxon>
    </lineage>
</organism>
<comment type="caution">
    <text evidence="1">The sequence shown here is derived from an EMBL/GenBank/DDBJ whole genome shotgun (WGS) entry which is preliminary data.</text>
</comment>
<dbReference type="Proteomes" id="UP000886595">
    <property type="component" value="Unassembled WGS sequence"/>
</dbReference>
<dbReference type="EMBL" id="JAAMPC010000005">
    <property type="protein sequence ID" value="KAG2310711.1"/>
    <property type="molecule type" value="Genomic_DNA"/>
</dbReference>
<gene>
    <name evidence="1" type="ORF">Bca52824_022268</name>
</gene>
<proteinExistence type="predicted"/>
<evidence type="ECO:0000313" key="1">
    <source>
        <dbReference type="EMBL" id="KAG2310711.1"/>
    </source>
</evidence>
<dbReference type="AlphaFoldDB" id="A0A8X7VG96"/>